<reference evidence="2 3" key="1">
    <citation type="submission" date="2017-01" db="EMBL/GenBank/DDBJ databases">
        <authorList>
            <person name="Mah S.A."/>
            <person name="Swanson W.J."/>
            <person name="Moy G.W."/>
            <person name="Vacquier V.D."/>
        </authorList>
    </citation>
    <scope>NUCLEOTIDE SEQUENCE [LARGE SCALE GENOMIC DNA]</scope>
    <source>
        <strain evidence="2 3">M9</strain>
    </source>
</reference>
<feature type="transmembrane region" description="Helical" evidence="1">
    <location>
        <begin position="276"/>
        <end position="296"/>
    </location>
</feature>
<keyword evidence="1" id="KW-0472">Membrane</keyword>
<accession>A0A1R3VSH3</accession>
<feature type="transmembrane region" description="Helical" evidence="1">
    <location>
        <begin position="151"/>
        <end position="173"/>
    </location>
</feature>
<dbReference type="STRING" id="233100.SAMN05216526_0649"/>
<dbReference type="GO" id="GO:0005886">
    <property type="term" value="C:plasma membrane"/>
    <property type="evidence" value="ECO:0007669"/>
    <property type="project" value="TreeGrafter"/>
</dbReference>
<evidence type="ECO:0000313" key="3">
    <source>
        <dbReference type="Proteomes" id="UP000223759"/>
    </source>
</evidence>
<dbReference type="GO" id="GO:0019645">
    <property type="term" value="P:anaerobic electron transport chain"/>
    <property type="evidence" value="ECO:0007669"/>
    <property type="project" value="InterPro"/>
</dbReference>
<keyword evidence="1" id="KW-1133">Transmembrane helix</keyword>
<keyword evidence="1" id="KW-0812">Transmembrane</keyword>
<dbReference type="RefSeq" id="WP_076754873.1">
    <property type="nucleotide sequence ID" value="NZ_CP023018.1"/>
</dbReference>
<feature type="transmembrane region" description="Helical" evidence="1">
    <location>
        <begin position="115"/>
        <end position="139"/>
    </location>
</feature>
<feature type="transmembrane region" description="Helical" evidence="1">
    <location>
        <begin position="85"/>
        <end position="103"/>
    </location>
</feature>
<dbReference type="OrthoDB" id="5520897at2"/>
<proteinExistence type="predicted"/>
<organism evidence="2 3">
    <name type="scientific">Ectothiorhodosinus mongolicus</name>
    <dbReference type="NCBI Taxonomy" id="233100"/>
    <lineage>
        <taxon>Bacteria</taxon>
        <taxon>Pseudomonadati</taxon>
        <taxon>Pseudomonadota</taxon>
        <taxon>Gammaproteobacteria</taxon>
        <taxon>Chromatiales</taxon>
        <taxon>Ectothiorhodospiraceae</taxon>
        <taxon>Ectothiorhodosinus</taxon>
    </lineage>
</organism>
<keyword evidence="3" id="KW-1185">Reference proteome</keyword>
<sequence length="313" mass="33633">MHPALSVILFTVMSGAGYGLFMLVALLHVFGGYPDPGTSELVVQLGLALALITTGLVSSTQHLANPKNAWRAVMRVRTSWLSREAVLAIGFYPFALLYGLSILRGGALEPGGFTMAMGLISVALAGLTVFCTGMIYASLKTIRQWNTALTPANYLMLGLALGAVLLVAVHAVFQGRSEPLVAMALSLLVLAALLKWIYYVWIREPSGPTINTATGFTRGTVRMMDPGHTAGTFLTREFGYDPGAQVIGQVRLGVYGLGFVLPILLLSWILLGASVFWLVLAVPSALAGVGLERWLFFAEARHAVMLYHGRQHT</sequence>
<protein>
    <submittedName>
        <fullName evidence="2">DMSO reductase anchor subunit</fullName>
    </submittedName>
</protein>
<dbReference type="Proteomes" id="UP000223759">
    <property type="component" value="Unassembled WGS sequence"/>
</dbReference>
<name>A0A1R3VSH3_9GAMM</name>
<feature type="transmembrane region" description="Helical" evidence="1">
    <location>
        <begin position="179"/>
        <end position="201"/>
    </location>
</feature>
<evidence type="ECO:0000313" key="2">
    <source>
        <dbReference type="EMBL" id="SIT66616.1"/>
    </source>
</evidence>
<dbReference type="AlphaFoldDB" id="A0A1R3VSH3"/>
<feature type="transmembrane region" description="Helical" evidence="1">
    <location>
        <begin position="42"/>
        <end position="64"/>
    </location>
</feature>
<dbReference type="InterPro" id="IPR007059">
    <property type="entry name" value="DmsC"/>
</dbReference>
<evidence type="ECO:0000256" key="1">
    <source>
        <dbReference type="SAM" id="Phobius"/>
    </source>
</evidence>
<dbReference type="PANTHER" id="PTHR38095:SF1">
    <property type="entry name" value="ANAEROBIC DIMETHYL SULFOXIDE REDUCTASE CHAIN YNFH"/>
    <property type="match status" value="1"/>
</dbReference>
<feature type="transmembrane region" description="Helical" evidence="1">
    <location>
        <begin position="252"/>
        <end position="270"/>
    </location>
</feature>
<dbReference type="GO" id="GO:0009390">
    <property type="term" value="C:dimethyl sulfoxide reductase complex"/>
    <property type="evidence" value="ECO:0007669"/>
    <property type="project" value="TreeGrafter"/>
</dbReference>
<dbReference type="Pfam" id="PF04976">
    <property type="entry name" value="DmsC"/>
    <property type="match status" value="1"/>
</dbReference>
<dbReference type="GO" id="GO:0009389">
    <property type="term" value="F:dimethyl sulfoxide reductase activity"/>
    <property type="evidence" value="ECO:0007669"/>
    <property type="project" value="TreeGrafter"/>
</dbReference>
<dbReference type="PANTHER" id="PTHR38095">
    <property type="entry name" value="ANAEROBIC DIMETHYL SULFOXIDE REDUCTASE CHAIN YNFH"/>
    <property type="match status" value="1"/>
</dbReference>
<dbReference type="EMBL" id="FTPK01000001">
    <property type="protein sequence ID" value="SIT66616.1"/>
    <property type="molecule type" value="Genomic_DNA"/>
</dbReference>
<feature type="transmembrane region" description="Helical" evidence="1">
    <location>
        <begin position="7"/>
        <end position="30"/>
    </location>
</feature>
<gene>
    <name evidence="2" type="ORF">SAMN05216526_0649</name>
</gene>